<organism evidence="7 8">
    <name type="scientific">Leucocoprinus birnbaumii</name>
    <dbReference type="NCBI Taxonomy" id="56174"/>
    <lineage>
        <taxon>Eukaryota</taxon>
        <taxon>Fungi</taxon>
        <taxon>Dikarya</taxon>
        <taxon>Basidiomycota</taxon>
        <taxon>Agaricomycotina</taxon>
        <taxon>Agaricomycetes</taxon>
        <taxon>Agaricomycetidae</taxon>
        <taxon>Agaricales</taxon>
        <taxon>Agaricineae</taxon>
        <taxon>Agaricaceae</taxon>
        <taxon>Leucocoprinus</taxon>
    </lineage>
</organism>
<dbReference type="InterPro" id="IPR029048">
    <property type="entry name" value="HSP70_C_sf"/>
</dbReference>
<dbReference type="SUPFAM" id="SSF53067">
    <property type="entry name" value="Actin-like ATPase domain"/>
    <property type="match status" value="2"/>
</dbReference>
<dbReference type="PROSITE" id="PS01036">
    <property type="entry name" value="HSP70_3"/>
    <property type="match status" value="1"/>
</dbReference>
<dbReference type="InterPro" id="IPR008271">
    <property type="entry name" value="Ser/Thr_kinase_AS"/>
</dbReference>
<evidence type="ECO:0000313" key="8">
    <source>
        <dbReference type="Proteomes" id="UP001213000"/>
    </source>
</evidence>
<evidence type="ECO:0000259" key="6">
    <source>
        <dbReference type="PROSITE" id="PS50011"/>
    </source>
</evidence>
<dbReference type="Gene3D" id="1.10.510.10">
    <property type="entry name" value="Transferase(Phosphotransferase) domain 1"/>
    <property type="match status" value="1"/>
</dbReference>
<name>A0AAD5VKU1_9AGAR</name>
<dbReference type="GO" id="GO:0004672">
    <property type="term" value="F:protein kinase activity"/>
    <property type="evidence" value="ECO:0007669"/>
    <property type="project" value="InterPro"/>
</dbReference>
<dbReference type="GO" id="GO:0005524">
    <property type="term" value="F:ATP binding"/>
    <property type="evidence" value="ECO:0007669"/>
    <property type="project" value="UniProtKB-KW"/>
</dbReference>
<dbReference type="InterPro" id="IPR011009">
    <property type="entry name" value="Kinase-like_dom_sf"/>
</dbReference>
<reference evidence="7" key="1">
    <citation type="submission" date="2022-07" db="EMBL/GenBank/DDBJ databases">
        <title>Genome Sequence of Leucocoprinus birnbaumii.</title>
        <authorList>
            <person name="Buettner E."/>
        </authorList>
    </citation>
    <scope>NUCLEOTIDE SEQUENCE</scope>
    <source>
        <strain evidence="7">VT141</strain>
    </source>
</reference>
<dbReference type="Gene3D" id="3.30.420.40">
    <property type="match status" value="2"/>
</dbReference>
<gene>
    <name evidence="7" type="ORF">NP233_g9567</name>
</gene>
<dbReference type="PRINTS" id="PR00301">
    <property type="entry name" value="HEATSHOCK70"/>
</dbReference>
<dbReference type="InterPro" id="IPR029047">
    <property type="entry name" value="HSP70_peptide-bd_sf"/>
</dbReference>
<keyword evidence="4" id="KW-0143">Chaperone</keyword>
<dbReference type="InterPro" id="IPR000719">
    <property type="entry name" value="Prot_kinase_dom"/>
</dbReference>
<dbReference type="Gene3D" id="1.20.1270.10">
    <property type="match status" value="1"/>
</dbReference>
<dbReference type="Pfam" id="PF00069">
    <property type="entry name" value="Pkinase"/>
    <property type="match status" value="1"/>
</dbReference>
<accession>A0AAD5VKU1</accession>
<dbReference type="PROSITE" id="PS00108">
    <property type="entry name" value="PROTEIN_KINASE_ST"/>
    <property type="match status" value="1"/>
</dbReference>
<dbReference type="InterPro" id="IPR043129">
    <property type="entry name" value="ATPase_NBD"/>
</dbReference>
<evidence type="ECO:0000313" key="7">
    <source>
        <dbReference type="EMBL" id="KAJ3562444.1"/>
    </source>
</evidence>
<dbReference type="FunFam" id="3.90.640.10:FF:000002">
    <property type="entry name" value="Heat shock 70 kDa"/>
    <property type="match status" value="1"/>
</dbReference>
<dbReference type="EMBL" id="JANIEX010000868">
    <property type="protein sequence ID" value="KAJ3562444.1"/>
    <property type="molecule type" value="Genomic_DNA"/>
</dbReference>
<dbReference type="EC" id="3.6.4.10" evidence="1"/>
<dbReference type="Gene3D" id="3.90.640.10">
    <property type="entry name" value="Actin, Chain A, domain 4"/>
    <property type="match status" value="1"/>
</dbReference>
<dbReference type="PROSITE" id="PS00329">
    <property type="entry name" value="HSP70_2"/>
    <property type="match status" value="1"/>
</dbReference>
<evidence type="ECO:0000256" key="5">
    <source>
        <dbReference type="ARBA" id="ARBA00048056"/>
    </source>
</evidence>
<dbReference type="SUPFAM" id="SSF56112">
    <property type="entry name" value="Protein kinase-like (PK-like)"/>
    <property type="match status" value="1"/>
</dbReference>
<evidence type="ECO:0000256" key="3">
    <source>
        <dbReference type="ARBA" id="ARBA00022840"/>
    </source>
</evidence>
<dbReference type="FunFam" id="3.30.30.30:FF:000005">
    <property type="entry name" value="Heat shock protein ssb1"/>
    <property type="match status" value="1"/>
</dbReference>
<protein>
    <recommendedName>
        <fullName evidence="1">non-chaperonin molecular chaperone ATPase</fullName>
        <ecNumber evidence="1">3.6.4.10</ecNumber>
    </recommendedName>
</protein>
<dbReference type="AlphaFoldDB" id="A0AAD5VKU1"/>
<dbReference type="Proteomes" id="UP001213000">
    <property type="component" value="Unassembled WGS sequence"/>
</dbReference>
<feature type="domain" description="Protein kinase" evidence="6">
    <location>
        <begin position="783"/>
        <end position="1058"/>
    </location>
</feature>
<evidence type="ECO:0000256" key="2">
    <source>
        <dbReference type="ARBA" id="ARBA00022741"/>
    </source>
</evidence>
<comment type="catalytic activity">
    <reaction evidence="5">
        <text>ATP + H2O = ADP + phosphate + H(+)</text>
        <dbReference type="Rhea" id="RHEA:13065"/>
        <dbReference type="ChEBI" id="CHEBI:15377"/>
        <dbReference type="ChEBI" id="CHEBI:15378"/>
        <dbReference type="ChEBI" id="CHEBI:30616"/>
        <dbReference type="ChEBI" id="CHEBI:43474"/>
        <dbReference type="ChEBI" id="CHEBI:456216"/>
        <dbReference type="EC" id="3.6.4.10"/>
    </reaction>
</comment>
<keyword evidence="2" id="KW-0547">Nucleotide-binding</keyword>
<dbReference type="Pfam" id="PF00012">
    <property type="entry name" value="HSP70"/>
    <property type="match status" value="1"/>
</dbReference>
<dbReference type="SUPFAM" id="SSF100920">
    <property type="entry name" value="Heat shock protein 70kD (HSP70), peptide-binding domain"/>
    <property type="match status" value="1"/>
</dbReference>
<dbReference type="PROSITE" id="PS50011">
    <property type="entry name" value="PROTEIN_KINASE_DOM"/>
    <property type="match status" value="1"/>
</dbReference>
<dbReference type="GO" id="GO:0140662">
    <property type="term" value="F:ATP-dependent protein folding chaperone"/>
    <property type="evidence" value="ECO:0007669"/>
    <property type="project" value="InterPro"/>
</dbReference>
<dbReference type="Gene3D" id="3.30.30.30">
    <property type="match status" value="1"/>
</dbReference>
<dbReference type="InterPro" id="IPR013126">
    <property type="entry name" value="Hsp_70_fam"/>
</dbReference>
<keyword evidence="8" id="KW-1185">Reference proteome</keyword>
<proteinExistence type="predicted"/>
<evidence type="ECO:0000256" key="1">
    <source>
        <dbReference type="ARBA" id="ARBA00012554"/>
    </source>
</evidence>
<evidence type="ECO:0000256" key="4">
    <source>
        <dbReference type="ARBA" id="ARBA00023186"/>
    </source>
</evidence>
<dbReference type="SMART" id="SM00220">
    <property type="entry name" value="S_TKc"/>
    <property type="match status" value="1"/>
</dbReference>
<dbReference type="Gene3D" id="2.60.34.10">
    <property type="entry name" value="Substrate Binding Domain Of DNAk, Chain A, domain 1"/>
    <property type="match status" value="1"/>
</dbReference>
<comment type="caution">
    <text evidence="7">The sequence shown here is derived from an EMBL/GenBank/DDBJ whole genome shotgun (WGS) entry which is preliminary data.</text>
</comment>
<dbReference type="InterPro" id="IPR018181">
    <property type="entry name" value="Heat_shock_70_CS"/>
</dbReference>
<keyword evidence="3" id="KW-0067">ATP-binding</keyword>
<sequence>MTALTCRERVLFNFRCVAIWRDEHVEIISNDQGNRTTPSYVAFSDSGRLIGEAALSQASLNPVNTVYGTKRLIGLRSDDARVESDARYFPFDIFDKDGKPYIRVTYRGEQKELSPEEISAMVLSKMKHTAETYLQTTVSDAVITVPAYFNNAQREATKDAAAISGLRVRRVLSEPTAAALAYGLERGTEMGSGEHTVIVFDLGGGTCDVSLLVLECNIFEVIAIAGTTHLGGEDFDNRLVEYFMNQFRDKHHKGEGSFDIKSGIHRSSSLIDLSTSPRAVRRLRTACERAKRTLSSATVASIEIESLFEGIDFFTTLTRARFEDLCHDLFQQTLTLVERVLQDSGRDKGQIEEIILSGGSTRIPRVAELLSEFFDGKEPKKGINPDEAVAAGAAIQAAILGGSQAEKLADLLLLDITPLSLGVRGTDDVMQTLIKRNTILPSLRLEDFTTFKDNQHEVDLWIYEGESPRASDNNLLGKYTLAPIPPSPAGVPHFTVRFDIDTNGILKVSAFDATAPETAKDVTVTNAEARLLENDIKRMTTEAQQYQAEDDAQAARIASRNELEDLAFKLRDFIDTGIGVDSVIDNIAEIKATIDRTISWPERFPSATVKEYIEKLLELERLVNSDANVIPTGNSGKEIQAANTTPDGFSFPANSEHIGNIELELDNSSLEQRQESTIPFSEVVDQADVLMYDADENSNQVTFIDTLPLLCNIIREERLRIRLQNLGGDHAQVMIEYLHFLLIQPSLPVTFPWLRKYCRVQLYKLCKATVLYPRCYTLKKSILVSGEQVAAGGFSDIYKGFFGGKELSVKAIRIYERGDTDKLLKEFAKEIVLWAYLQHENILPFYGAYYLSESRRRICLVSPWMRRGNIVDYMKRHALAPHSRALLIHEVCDVVAGLRYLHLQDMIHGDIKGANILVDERERACIMDFGLSRIRTDQTLINSLPSSSIKGYTPRYAAYEILNNNPPTFATDIWALGCVSYQIMTGNAPFPGIVKEEPVKIARAMLDGQRPIDPLPDPSNLSQEEIIIWEQIDSCCQKEVEQRPDCDHIFRKFESAGISRVDDDTRSAQEDAYWQRRVFWDAMKDGEEDPLDLSLVDSILRGLGN</sequence>
<dbReference type="PANTHER" id="PTHR19375">
    <property type="entry name" value="HEAT SHOCK PROTEIN 70KDA"/>
    <property type="match status" value="1"/>
</dbReference>